<reference evidence="2 3" key="1">
    <citation type="submission" date="2018-11" db="EMBL/GenBank/DDBJ databases">
        <title>Genome sequencing and analysis.</title>
        <authorList>
            <person name="Huang Y.-T."/>
        </authorList>
    </citation>
    <scope>NUCLEOTIDE SEQUENCE [LARGE SCALE GENOMIC DNA]</scope>
    <source>
        <strain evidence="2 3">SHIN</strain>
    </source>
</reference>
<evidence type="ECO:0000313" key="3">
    <source>
        <dbReference type="Proteomes" id="UP000526233"/>
    </source>
</evidence>
<organism evidence="2 3">
    <name type="scientific">Brucella pseudogrignonensis</name>
    <dbReference type="NCBI Taxonomy" id="419475"/>
    <lineage>
        <taxon>Bacteria</taxon>
        <taxon>Pseudomonadati</taxon>
        <taxon>Pseudomonadota</taxon>
        <taxon>Alphaproteobacteria</taxon>
        <taxon>Hyphomicrobiales</taxon>
        <taxon>Brucellaceae</taxon>
        <taxon>Brucella/Ochrobactrum group</taxon>
        <taxon>Brucella</taxon>
    </lineage>
</organism>
<dbReference type="RefSeq" id="WP_171379839.1">
    <property type="nucleotide sequence ID" value="NZ_PKQI01000002.1"/>
</dbReference>
<accession>A0A7Y3T3Z2</accession>
<dbReference type="Proteomes" id="UP000526233">
    <property type="component" value="Unassembled WGS sequence"/>
</dbReference>
<protein>
    <submittedName>
        <fullName evidence="2">Uncharacterized protein</fullName>
    </submittedName>
</protein>
<gene>
    <name evidence="2" type="ORF">EHE22_08795</name>
</gene>
<dbReference type="EMBL" id="PKQI01000002">
    <property type="protein sequence ID" value="NNV20520.1"/>
    <property type="molecule type" value="Genomic_DNA"/>
</dbReference>
<evidence type="ECO:0000313" key="2">
    <source>
        <dbReference type="EMBL" id="NNV20520.1"/>
    </source>
</evidence>
<evidence type="ECO:0000256" key="1">
    <source>
        <dbReference type="SAM" id="Coils"/>
    </source>
</evidence>
<feature type="coiled-coil region" evidence="1">
    <location>
        <begin position="44"/>
        <end position="96"/>
    </location>
</feature>
<keyword evidence="1" id="KW-0175">Coiled coil</keyword>
<proteinExistence type="predicted"/>
<sequence>MTETTDTQPAQPQRVQVDPLAMLNEARALNDFLTNRSIQHVNEILILTREKEALVKQLEDQAKEFALEKTRLEQERDQMVQRLEAANDKIIEIQSAQNATLNVKTKVKANG</sequence>
<comment type="caution">
    <text evidence="2">The sequence shown here is derived from an EMBL/GenBank/DDBJ whole genome shotgun (WGS) entry which is preliminary data.</text>
</comment>
<name>A0A7Y3T3Z2_9HYPH</name>
<dbReference type="AlphaFoldDB" id="A0A7Y3T3Z2"/>